<accession>A0AAV2EZS1</accession>
<dbReference type="Proteomes" id="UP001497516">
    <property type="component" value="Chromosome 5"/>
</dbReference>
<sequence length="116" mass="14059">MVDVGHLLWQLERKREEGKVVVVDRPNYRKKKIQWWLTSPTFWKEENRGRLLKNLPFLHVWRIWEKGDRKGVMSAAVKGYHIVQRGAKTERYMEMKHMQRQRKGLTPAAYEKRSKL</sequence>
<protein>
    <submittedName>
        <fullName evidence="2">Uncharacterized protein</fullName>
    </submittedName>
</protein>
<feature type="region of interest" description="Disordered" evidence="1">
    <location>
        <begin position="97"/>
        <end position="116"/>
    </location>
</feature>
<name>A0AAV2EZS1_9ROSI</name>
<gene>
    <name evidence="2" type="ORF">LTRI10_LOCUS31575</name>
</gene>
<keyword evidence="3" id="KW-1185">Reference proteome</keyword>
<dbReference type="EMBL" id="OZ034818">
    <property type="protein sequence ID" value="CAL1390815.1"/>
    <property type="molecule type" value="Genomic_DNA"/>
</dbReference>
<dbReference type="AlphaFoldDB" id="A0AAV2EZS1"/>
<proteinExistence type="predicted"/>
<reference evidence="2 3" key="1">
    <citation type="submission" date="2024-04" db="EMBL/GenBank/DDBJ databases">
        <authorList>
            <person name="Fracassetti M."/>
        </authorList>
    </citation>
    <scope>NUCLEOTIDE SEQUENCE [LARGE SCALE GENOMIC DNA]</scope>
</reference>
<evidence type="ECO:0000313" key="2">
    <source>
        <dbReference type="EMBL" id="CAL1390815.1"/>
    </source>
</evidence>
<evidence type="ECO:0000313" key="3">
    <source>
        <dbReference type="Proteomes" id="UP001497516"/>
    </source>
</evidence>
<evidence type="ECO:0000256" key="1">
    <source>
        <dbReference type="SAM" id="MobiDB-lite"/>
    </source>
</evidence>
<organism evidence="2 3">
    <name type="scientific">Linum trigynum</name>
    <dbReference type="NCBI Taxonomy" id="586398"/>
    <lineage>
        <taxon>Eukaryota</taxon>
        <taxon>Viridiplantae</taxon>
        <taxon>Streptophyta</taxon>
        <taxon>Embryophyta</taxon>
        <taxon>Tracheophyta</taxon>
        <taxon>Spermatophyta</taxon>
        <taxon>Magnoliopsida</taxon>
        <taxon>eudicotyledons</taxon>
        <taxon>Gunneridae</taxon>
        <taxon>Pentapetalae</taxon>
        <taxon>rosids</taxon>
        <taxon>fabids</taxon>
        <taxon>Malpighiales</taxon>
        <taxon>Linaceae</taxon>
        <taxon>Linum</taxon>
    </lineage>
</organism>